<name>D4LAL4_RUMC1</name>
<dbReference type="KEGG" id="rch:RUM_04240"/>
<keyword evidence="1" id="KW-0472">Membrane</keyword>
<dbReference type="Proteomes" id="UP000007054">
    <property type="component" value="Chromosome"/>
</dbReference>
<keyword evidence="4" id="KW-1185">Reference proteome</keyword>
<dbReference type="SUPFAM" id="SSF63446">
    <property type="entry name" value="Type I dockerin domain"/>
    <property type="match status" value="1"/>
</dbReference>
<dbReference type="EMBL" id="FP929052">
    <property type="protein sequence ID" value="CBL16659.1"/>
    <property type="molecule type" value="Genomic_DNA"/>
</dbReference>
<keyword evidence="1" id="KW-1133">Transmembrane helix</keyword>
<dbReference type="GO" id="GO:0000272">
    <property type="term" value="P:polysaccharide catabolic process"/>
    <property type="evidence" value="ECO:0007669"/>
    <property type="project" value="InterPro"/>
</dbReference>
<dbReference type="GO" id="GO:0004553">
    <property type="term" value="F:hydrolase activity, hydrolyzing O-glycosyl compounds"/>
    <property type="evidence" value="ECO:0007669"/>
    <property type="project" value="InterPro"/>
</dbReference>
<dbReference type="InterPro" id="IPR045962">
    <property type="entry name" value="DUF6382"/>
</dbReference>
<evidence type="ECO:0000256" key="1">
    <source>
        <dbReference type="SAM" id="Phobius"/>
    </source>
</evidence>
<dbReference type="InterPro" id="IPR002105">
    <property type="entry name" value="Dockerin_1_rpt"/>
</dbReference>
<keyword evidence="1" id="KW-0812">Transmembrane</keyword>
<dbReference type="BioCyc" id="RCHA213810:RUM_RS02060-MONOMER"/>
<feature type="domain" description="DUF6382" evidence="2">
    <location>
        <begin position="34"/>
        <end position="142"/>
    </location>
</feature>
<dbReference type="GeneID" id="83155256"/>
<proteinExistence type="predicted"/>
<dbReference type="STRING" id="213810.RUM_04240"/>
<protein>
    <recommendedName>
        <fullName evidence="2">DUF6382 domain-containing protein</fullName>
    </recommendedName>
</protein>
<feature type="transmembrane region" description="Helical" evidence="1">
    <location>
        <begin position="208"/>
        <end position="228"/>
    </location>
</feature>
<dbReference type="Pfam" id="PF19909">
    <property type="entry name" value="DUF6382"/>
    <property type="match status" value="1"/>
</dbReference>
<dbReference type="AlphaFoldDB" id="D4LAL4"/>
<organism evidence="3 4">
    <name type="scientific">Ruminococcus champanellensis (strain DSM 18848 / JCM 17042 / KCTC 15320 / 18P13)</name>
    <dbReference type="NCBI Taxonomy" id="213810"/>
    <lineage>
        <taxon>Bacteria</taxon>
        <taxon>Bacillati</taxon>
        <taxon>Bacillota</taxon>
        <taxon>Clostridia</taxon>
        <taxon>Eubacteriales</taxon>
        <taxon>Oscillospiraceae</taxon>
        <taxon>Ruminococcus</taxon>
    </lineage>
</organism>
<gene>
    <name evidence="3" type="ordered locus">RUM_04240</name>
</gene>
<dbReference type="InterPro" id="IPR036439">
    <property type="entry name" value="Dockerin_dom_sf"/>
</dbReference>
<accession>D4LAL4</accession>
<dbReference type="PATRIC" id="fig|213810.4.peg.334"/>
<sequence>MYLIKQANMLKCTLEPGDRLSETQLMEITSGGHSSLLPCQRAQINGVMTLVYDTHAYNTMESSAAHMTPQQMRQTILELLHALRQLERQSELSGLRMGNLCVEFDKVYLNGETLRPAFVYVPLETAREFPETELRHEIMETIQSNECVRDEGNEMLLRYLQDPGNDLYDLIDRIPKIEQEASRPAPAPERGEAFHQLQAENRRLRQRMLLFGGAAVLLIVIVVLLVLFSRGDEEPVGAATEAPTTQAVTTEAALMPGDLNGDGKITREDRDLLIGSVNGEILLSPAQWKAADLNGDGKVDMDDCAELTMLEREGE</sequence>
<reference evidence="3" key="2">
    <citation type="submission" date="2010-03" db="EMBL/GenBank/DDBJ databases">
        <authorList>
            <person name="Pajon A."/>
        </authorList>
    </citation>
    <scope>NUCLEOTIDE SEQUENCE</scope>
    <source>
        <strain evidence="3">Type strain: 18P13</strain>
    </source>
</reference>
<dbReference type="Pfam" id="PF00404">
    <property type="entry name" value="Dockerin_1"/>
    <property type="match status" value="1"/>
</dbReference>
<evidence type="ECO:0000313" key="4">
    <source>
        <dbReference type="Proteomes" id="UP000007054"/>
    </source>
</evidence>
<evidence type="ECO:0000259" key="2">
    <source>
        <dbReference type="Pfam" id="PF19909"/>
    </source>
</evidence>
<evidence type="ECO:0000313" key="3">
    <source>
        <dbReference type="EMBL" id="CBL16659.1"/>
    </source>
</evidence>
<dbReference type="HOGENOM" id="CLU_882464_0_0_9"/>
<dbReference type="CDD" id="cd14256">
    <property type="entry name" value="Dockerin_I"/>
    <property type="match status" value="1"/>
</dbReference>
<reference evidence="3" key="1">
    <citation type="submission" date="2010-03" db="EMBL/GenBank/DDBJ databases">
        <title>The genome sequence of Ruminococcus sp. 18P13.</title>
        <authorList>
            <consortium name="metaHIT consortium -- http://www.metahit.eu/"/>
            <person name="Pajon A."/>
            <person name="Turner K."/>
            <person name="Parkhill J."/>
            <person name="Bernalier A."/>
        </authorList>
    </citation>
    <scope>NUCLEOTIDE SEQUENCE [LARGE SCALE GENOMIC DNA]</scope>
    <source>
        <strain evidence="3">Type strain: 18P13</strain>
    </source>
</reference>
<dbReference type="RefSeq" id="WP_015557566.1">
    <property type="nucleotide sequence ID" value="NC_021039.1"/>
</dbReference>
<dbReference type="Gene3D" id="1.10.1330.10">
    <property type="entry name" value="Dockerin domain"/>
    <property type="match status" value="1"/>
</dbReference>